<dbReference type="EMBL" id="AFGF01000121">
    <property type="protein sequence ID" value="EGO63299.1"/>
    <property type="molecule type" value="Genomic_DNA"/>
</dbReference>
<evidence type="ECO:0008006" key="3">
    <source>
        <dbReference type="Google" id="ProtNLM"/>
    </source>
</evidence>
<proteinExistence type="predicted"/>
<protein>
    <recommendedName>
        <fullName evidence="3">Stage II sporulation protein P</fullName>
    </recommendedName>
</protein>
<comment type="caution">
    <text evidence="1">The sequence shown here is derived from an EMBL/GenBank/DDBJ whole genome shotgun (WGS) entry which is preliminary data.</text>
</comment>
<dbReference type="NCBIfam" id="TIGR02867">
    <property type="entry name" value="spore_II_P"/>
    <property type="match status" value="1"/>
</dbReference>
<dbReference type="RefSeq" id="WP_004096651.1">
    <property type="nucleotide sequence ID" value="NZ_AFGF01000121.1"/>
</dbReference>
<dbReference type="InterPro" id="IPR010897">
    <property type="entry name" value="Spore_II_P"/>
</dbReference>
<organism evidence="1 2">
    <name type="scientific">Acetonema longum DSM 6540</name>
    <dbReference type="NCBI Taxonomy" id="1009370"/>
    <lineage>
        <taxon>Bacteria</taxon>
        <taxon>Bacillati</taxon>
        <taxon>Bacillota</taxon>
        <taxon>Negativicutes</taxon>
        <taxon>Acetonemataceae</taxon>
        <taxon>Acetonema</taxon>
    </lineage>
</organism>
<evidence type="ECO:0000313" key="2">
    <source>
        <dbReference type="Proteomes" id="UP000003240"/>
    </source>
</evidence>
<keyword evidence="2" id="KW-1185">Reference proteome</keyword>
<dbReference type="STRING" id="1009370.ALO_13624"/>
<sequence length="359" mass="40547">MAIRRWQFRKAPYRLVRRLLYFSLVCLTLLGLFFGLQTVVRQKAVPVAGLEAMKPQTDLIPQWREALFAGIPGLAATVENNKHSVEITEQFSWQQALRRSILFLTRIDVSDIRSLFRAELPLLNILKDSGDSKGRIPRSSIVHFKPQRPSPVGKPLVAIYHTHTSESFIPTSGVTHAKAGEQGDIVTVGETLADRLATHGIQAIQSKKAHDYPSFMRAYTPSENTLKKMLADNPSIQMVFDIHRDAEKRENSVAQIDGVYVARIGIIVARGQEDLVQPHWQENHAFAKIINDKMNKHFPGLSRGIQVQEWRYNQHLHPRALLLEVGSHETSLEEAQRSMAMLGDVLADILAENKNYGVR</sequence>
<dbReference type="AlphaFoldDB" id="F7NKV6"/>
<accession>F7NKV6</accession>
<gene>
    <name evidence="1" type="ORF">ALO_13624</name>
</gene>
<dbReference type="Proteomes" id="UP000003240">
    <property type="component" value="Unassembled WGS sequence"/>
</dbReference>
<name>F7NKV6_9FIRM</name>
<reference evidence="1 2" key="1">
    <citation type="journal article" date="2011" name="EMBO J.">
        <title>Structural diversity of bacterial flagellar motors.</title>
        <authorList>
            <person name="Chen S."/>
            <person name="Beeby M."/>
            <person name="Murphy G.E."/>
            <person name="Leadbetter J.R."/>
            <person name="Hendrixson D.R."/>
            <person name="Briegel A."/>
            <person name="Li Z."/>
            <person name="Shi J."/>
            <person name="Tocheva E.I."/>
            <person name="Muller A."/>
            <person name="Dobro M.J."/>
            <person name="Jensen G.J."/>
        </authorList>
    </citation>
    <scope>NUCLEOTIDE SEQUENCE [LARGE SCALE GENOMIC DNA]</scope>
    <source>
        <strain evidence="1 2">DSM 6540</strain>
    </source>
</reference>
<dbReference type="eggNOG" id="COG0860">
    <property type="taxonomic scope" value="Bacteria"/>
</dbReference>
<dbReference type="Pfam" id="PF07454">
    <property type="entry name" value="SpoIIP"/>
    <property type="match status" value="1"/>
</dbReference>
<evidence type="ECO:0000313" key="1">
    <source>
        <dbReference type="EMBL" id="EGO63299.1"/>
    </source>
</evidence>